<gene>
    <name evidence="13" type="ORF">DILT_LOCUS424</name>
</gene>
<evidence type="ECO:0000256" key="12">
    <source>
        <dbReference type="SAM" id="Phobius"/>
    </source>
</evidence>
<evidence type="ECO:0000256" key="4">
    <source>
        <dbReference type="ARBA" id="ARBA00022692"/>
    </source>
</evidence>
<keyword evidence="6" id="KW-0915">Sodium</keyword>
<keyword evidence="5 12" id="KW-1133">Transmembrane helix</keyword>
<evidence type="ECO:0000256" key="1">
    <source>
        <dbReference type="ARBA" id="ARBA00004141"/>
    </source>
</evidence>
<comment type="similarity">
    <text evidence="11">Belongs to the amiloride-sensitive sodium channel (TC 1.A.6) family.</text>
</comment>
<name>A0A3P6QKR3_DIBLA</name>
<evidence type="ECO:0000256" key="6">
    <source>
        <dbReference type="ARBA" id="ARBA00023053"/>
    </source>
</evidence>
<dbReference type="AlphaFoldDB" id="A0A3P6QKR3"/>
<dbReference type="GO" id="GO:0016020">
    <property type="term" value="C:membrane"/>
    <property type="evidence" value="ECO:0007669"/>
    <property type="project" value="UniProtKB-SubCell"/>
</dbReference>
<keyword evidence="9 11" id="KW-0739">Sodium transport</keyword>
<reference evidence="13 14" key="1">
    <citation type="submission" date="2018-11" db="EMBL/GenBank/DDBJ databases">
        <authorList>
            <consortium name="Pathogen Informatics"/>
        </authorList>
    </citation>
    <scope>NUCLEOTIDE SEQUENCE [LARGE SCALE GENOMIC DNA]</scope>
</reference>
<dbReference type="Proteomes" id="UP000281553">
    <property type="component" value="Unassembled WGS sequence"/>
</dbReference>
<keyword evidence="4 11" id="KW-0812">Transmembrane</keyword>
<feature type="transmembrane region" description="Helical" evidence="12">
    <location>
        <begin position="32"/>
        <end position="51"/>
    </location>
</feature>
<keyword evidence="10 11" id="KW-0407">Ion channel</keyword>
<dbReference type="OrthoDB" id="5874059at2759"/>
<organism evidence="13 14">
    <name type="scientific">Dibothriocephalus latus</name>
    <name type="common">Fish tapeworm</name>
    <name type="synonym">Diphyllobothrium latum</name>
    <dbReference type="NCBI Taxonomy" id="60516"/>
    <lineage>
        <taxon>Eukaryota</taxon>
        <taxon>Metazoa</taxon>
        <taxon>Spiralia</taxon>
        <taxon>Lophotrochozoa</taxon>
        <taxon>Platyhelminthes</taxon>
        <taxon>Cestoda</taxon>
        <taxon>Eucestoda</taxon>
        <taxon>Diphyllobothriidea</taxon>
        <taxon>Diphyllobothriidae</taxon>
        <taxon>Dibothriocephalus</taxon>
    </lineage>
</organism>
<dbReference type="EMBL" id="UYRU01001756">
    <property type="protein sequence ID" value="VDK32501.1"/>
    <property type="molecule type" value="Genomic_DNA"/>
</dbReference>
<evidence type="ECO:0000313" key="14">
    <source>
        <dbReference type="Proteomes" id="UP000281553"/>
    </source>
</evidence>
<sequence length="197" mass="22575">MSFYSKVFSQSSLVPLAKIASAQTRAQRIIWVTITAAMFMGLCTCIALVTLQYSRHQTVFQLDYSGRHTVYDQMPGITICPEGKEMLRLFKHASKANGWPETNVNPPWEYPPITRALLELITNATDEPPGVIGHYLPRGELKWDSQQTAKSPIYRRLHNFSVQFRIKPAHLQSTYQIFVQEQVRLVAEICCHVYVLF</sequence>
<evidence type="ECO:0000256" key="9">
    <source>
        <dbReference type="ARBA" id="ARBA00023201"/>
    </source>
</evidence>
<proteinExistence type="inferred from homology"/>
<keyword evidence="14" id="KW-1185">Reference proteome</keyword>
<evidence type="ECO:0000256" key="7">
    <source>
        <dbReference type="ARBA" id="ARBA00023065"/>
    </source>
</evidence>
<dbReference type="Pfam" id="PF00858">
    <property type="entry name" value="ASC"/>
    <property type="match status" value="1"/>
</dbReference>
<comment type="subcellular location">
    <subcellularLocation>
        <location evidence="1">Membrane</location>
        <topology evidence="1">Multi-pass membrane protein</topology>
    </subcellularLocation>
</comment>
<keyword evidence="7 11" id="KW-0406">Ion transport</keyword>
<keyword evidence="3 11" id="KW-0894">Sodium channel</keyword>
<keyword evidence="2 11" id="KW-0813">Transport</keyword>
<evidence type="ECO:0000256" key="11">
    <source>
        <dbReference type="RuleBase" id="RU000679"/>
    </source>
</evidence>
<evidence type="ECO:0000256" key="8">
    <source>
        <dbReference type="ARBA" id="ARBA00023136"/>
    </source>
</evidence>
<accession>A0A3P6QKR3</accession>
<evidence type="ECO:0000256" key="5">
    <source>
        <dbReference type="ARBA" id="ARBA00022989"/>
    </source>
</evidence>
<evidence type="ECO:0000256" key="3">
    <source>
        <dbReference type="ARBA" id="ARBA00022461"/>
    </source>
</evidence>
<evidence type="ECO:0000256" key="10">
    <source>
        <dbReference type="ARBA" id="ARBA00023303"/>
    </source>
</evidence>
<protein>
    <submittedName>
        <fullName evidence="13">Uncharacterized protein</fullName>
    </submittedName>
</protein>
<dbReference type="InterPro" id="IPR001873">
    <property type="entry name" value="ENaC"/>
</dbReference>
<evidence type="ECO:0000313" key="13">
    <source>
        <dbReference type="EMBL" id="VDK32501.1"/>
    </source>
</evidence>
<evidence type="ECO:0000256" key="2">
    <source>
        <dbReference type="ARBA" id="ARBA00022448"/>
    </source>
</evidence>
<dbReference type="GO" id="GO:0005272">
    <property type="term" value="F:sodium channel activity"/>
    <property type="evidence" value="ECO:0007669"/>
    <property type="project" value="UniProtKB-KW"/>
</dbReference>
<keyword evidence="8 12" id="KW-0472">Membrane</keyword>